<evidence type="ECO:0000313" key="4">
    <source>
        <dbReference type="Proteomes" id="UP001054252"/>
    </source>
</evidence>
<dbReference type="EMBL" id="BPVZ01000091">
    <property type="protein sequence ID" value="GKV31553.1"/>
    <property type="molecule type" value="Genomic_DNA"/>
</dbReference>
<evidence type="ECO:0000259" key="2">
    <source>
        <dbReference type="PROSITE" id="PS50174"/>
    </source>
</evidence>
<proteinExistence type="predicted"/>
<evidence type="ECO:0000313" key="3">
    <source>
        <dbReference type="EMBL" id="GKV31553.1"/>
    </source>
</evidence>
<organism evidence="3 4">
    <name type="scientific">Rubroshorea leprosula</name>
    <dbReference type="NCBI Taxonomy" id="152421"/>
    <lineage>
        <taxon>Eukaryota</taxon>
        <taxon>Viridiplantae</taxon>
        <taxon>Streptophyta</taxon>
        <taxon>Embryophyta</taxon>
        <taxon>Tracheophyta</taxon>
        <taxon>Spermatophyta</taxon>
        <taxon>Magnoliopsida</taxon>
        <taxon>eudicotyledons</taxon>
        <taxon>Gunneridae</taxon>
        <taxon>Pentapetalae</taxon>
        <taxon>rosids</taxon>
        <taxon>malvids</taxon>
        <taxon>Malvales</taxon>
        <taxon>Dipterocarpaceae</taxon>
        <taxon>Rubroshorea</taxon>
    </lineage>
</organism>
<accession>A0AAV5L2T2</accession>
<dbReference type="PROSITE" id="PS50174">
    <property type="entry name" value="G_PATCH"/>
    <property type="match status" value="1"/>
</dbReference>
<gene>
    <name evidence="3" type="ORF">SLEP1_g40232</name>
</gene>
<sequence>MDSHTSKTQPSAHRVLLEFSARTQRLNEETISYLHQLTKDNEHLCRAHEQLEEQLQDMTINRDLYKIAMEDMCYQLLVEKQKNQTLVEEDTGLHEVVVDLIALVTQFEGKMAETHHHIAQRTHPIERGFFQLVFDFIIDMSNVKGLLIIVPRRKFFKKWHSPYLLRSRVIKMFEENAAINPEKSAVDKRVDKLEATMQTMAATLQTISLTLSTLTTSSVLSLTSLIPTIPVPPIFTITLGNRIKDPMVTQLQFPPIYENQPLVGESSSHAPQISSLPFEALYPPFKMNNPTLPTITSLTLNVPPLMGQVPTIQPNPSIAMLRSTLEDGKSREMYARKMTPYANDERVLIHYFQDNLSGPASVWFSTLDKKKICTFKDVSQAFMKQYEYYMSLALTRDSLQRITKKGHGTENCAALRHRIQDLIDESKLQLNVKEAKGVPNITQYPLPPHDAGTMNMITFNGVEKPVLENTSSCESFMGKTSSVVMPQCSTILNSIANDVSNMTHSGRCYVSPEGEESRRVALKSKDIRIEKMPEESPKKLVSENEVAEFLNILRKSEYSIIEQLNKTLAKISILELMLSSEVHLDALLKVLQEAHVPKNIDTQKFGTVVGAILAPNYINFIDDEIPDEGNGHTKVLHISVQCKRMNVPHVLIDNGSTLNVAAKIMFACHYHLGEGLGFDRQGILEPIEVIQAWGTFGLGYKLKKEDWQRMRAIKAEKCLSRLQGRDPRDEPMAFMEKHPNFHLVHHAKTPMETHESVLLETVKEESLCDSWGNLTINALDEEKLEFDRGISRVNGSSQANWIAELLPAAFISEEEESASSSSACDYMKGGIQQALLYFMKFMPANDESLNNDAISDFIYEIDDQTYSEEDNENFDHSHELTQMLREEKPKLQPNQETETINLGTEDDREEIKINAHLSTEERKELIKLLYEFQDVFGWSYKDMPGLDLDIAVHAIPLYSKAKPIK</sequence>
<dbReference type="InterPro" id="IPR000467">
    <property type="entry name" value="G_patch_dom"/>
</dbReference>
<dbReference type="GO" id="GO:0003676">
    <property type="term" value="F:nucleic acid binding"/>
    <property type="evidence" value="ECO:0007669"/>
    <property type="project" value="InterPro"/>
</dbReference>
<feature type="coiled-coil region" evidence="1">
    <location>
        <begin position="34"/>
        <end position="68"/>
    </location>
</feature>
<keyword evidence="4" id="KW-1185">Reference proteome</keyword>
<dbReference type="PANTHER" id="PTHR32108:SF9">
    <property type="entry name" value="REVERSE TRANSCRIPTASE RNASE H-LIKE DOMAIN-CONTAINING PROTEIN"/>
    <property type="match status" value="1"/>
</dbReference>
<feature type="domain" description="G-patch" evidence="2">
    <location>
        <begin position="657"/>
        <end position="703"/>
    </location>
</feature>
<dbReference type="Proteomes" id="UP001054252">
    <property type="component" value="Unassembled WGS sequence"/>
</dbReference>
<evidence type="ECO:0000256" key="1">
    <source>
        <dbReference type="SAM" id="Coils"/>
    </source>
</evidence>
<dbReference type="AlphaFoldDB" id="A0AAV5L2T2"/>
<dbReference type="PANTHER" id="PTHR32108">
    <property type="entry name" value="DNA-DIRECTED RNA POLYMERASE SUBUNIT ALPHA"/>
    <property type="match status" value="1"/>
</dbReference>
<name>A0AAV5L2T2_9ROSI</name>
<dbReference type="SMART" id="SM00443">
    <property type="entry name" value="G_patch"/>
    <property type="match status" value="1"/>
</dbReference>
<protein>
    <recommendedName>
        <fullName evidence="2">G-patch domain-containing protein</fullName>
    </recommendedName>
</protein>
<keyword evidence="1" id="KW-0175">Coiled coil</keyword>
<reference evidence="3 4" key="1">
    <citation type="journal article" date="2021" name="Commun. Biol.">
        <title>The genome of Shorea leprosula (Dipterocarpaceae) highlights the ecological relevance of drought in aseasonal tropical rainforests.</title>
        <authorList>
            <person name="Ng K.K.S."/>
            <person name="Kobayashi M.J."/>
            <person name="Fawcett J.A."/>
            <person name="Hatakeyama M."/>
            <person name="Paape T."/>
            <person name="Ng C.H."/>
            <person name="Ang C.C."/>
            <person name="Tnah L.H."/>
            <person name="Lee C.T."/>
            <person name="Nishiyama T."/>
            <person name="Sese J."/>
            <person name="O'Brien M.J."/>
            <person name="Copetti D."/>
            <person name="Mohd Noor M.I."/>
            <person name="Ong R.C."/>
            <person name="Putra M."/>
            <person name="Sireger I.Z."/>
            <person name="Indrioko S."/>
            <person name="Kosugi Y."/>
            <person name="Izuno A."/>
            <person name="Isagi Y."/>
            <person name="Lee S.L."/>
            <person name="Shimizu K.K."/>
        </authorList>
    </citation>
    <scope>NUCLEOTIDE SEQUENCE [LARGE SCALE GENOMIC DNA]</scope>
    <source>
        <strain evidence="3">214</strain>
    </source>
</reference>
<comment type="caution">
    <text evidence="3">The sequence shown here is derived from an EMBL/GenBank/DDBJ whole genome shotgun (WGS) entry which is preliminary data.</text>
</comment>